<dbReference type="PANTHER" id="PTHR12215">
    <property type="entry name" value="PHOSPHOPANTETHEINE TRANSFERASE"/>
    <property type="match status" value="1"/>
</dbReference>
<comment type="caution">
    <text evidence="5">The sequence shown here is derived from an EMBL/GenBank/DDBJ whole genome shotgun (WGS) entry which is preliminary data.</text>
</comment>
<dbReference type="InterPro" id="IPR037143">
    <property type="entry name" value="4-PPantetheinyl_Trfase_dom_sf"/>
</dbReference>
<dbReference type="GO" id="GO:0019878">
    <property type="term" value="P:lysine biosynthetic process via aminoadipic acid"/>
    <property type="evidence" value="ECO:0007669"/>
    <property type="project" value="TreeGrafter"/>
</dbReference>
<keyword evidence="6" id="KW-1185">Reference proteome</keyword>
<dbReference type="GO" id="GO:0005829">
    <property type="term" value="C:cytosol"/>
    <property type="evidence" value="ECO:0007669"/>
    <property type="project" value="TreeGrafter"/>
</dbReference>
<organism evidence="5 6">
    <name type="scientific">Moorena bouillonii PNG</name>
    <dbReference type="NCBI Taxonomy" id="568701"/>
    <lineage>
        <taxon>Bacteria</taxon>
        <taxon>Bacillati</taxon>
        <taxon>Cyanobacteriota</taxon>
        <taxon>Cyanophyceae</taxon>
        <taxon>Coleofasciculales</taxon>
        <taxon>Coleofasciculaceae</taxon>
        <taxon>Moorena</taxon>
    </lineage>
</organism>
<dbReference type="AlphaFoldDB" id="A0A1U7N6G8"/>
<dbReference type="Proteomes" id="UP000186657">
    <property type="component" value="Unassembled WGS sequence"/>
</dbReference>
<feature type="domain" description="4'-phosphopantetheinyl transferase" evidence="3">
    <location>
        <begin position="123"/>
        <end position="210"/>
    </location>
</feature>
<dbReference type="Pfam" id="PF22624">
    <property type="entry name" value="AASDHPPT_N"/>
    <property type="match status" value="1"/>
</dbReference>
<dbReference type="InterPro" id="IPR055066">
    <property type="entry name" value="AASDHPPT_N"/>
</dbReference>
<dbReference type="GO" id="GO:0000287">
    <property type="term" value="F:magnesium ion binding"/>
    <property type="evidence" value="ECO:0007669"/>
    <property type="project" value="InterPro"/>
</dbReference>
<sequence>MTPVWLLPPTDLQLVNHDVHLWRAQLELSELLIQKLATTLSEDEQQRARRFYFERDRKHFIAGRGLLRQILGRYLGMNPRQVEFCYGKRGKPALKETSGGRRLRFNVSHSHGLILYAITQDQRIGVDLEYLRPMPDAEQLAQRFFSPQEYAVICSVSEEQKHKAFFQGWTSKEAYLKAIGEGLAGLEQVEVSVNPAEPTALLSINKDPQAVYRWSIAGLTPVPGYFASLVVERKDWQLSCFDYTEKSVSGWGVGGSGVGGN</sequence>
<evidence type="ECO:0000259" key="3">
    <source>
        <dbReference type="Pfam" id="PF01648"/>
    </source>
</evidence>
<keyword evidence="2 5" id="KW-0808">Transferase</keyword>
<reference evidence="5 6" key="1">
    <citation type="submission" date="2016-10" db="EMBL/GenBank/DDBJ databases">
        <title>Comparative genomics uncovers the prolific and rare metabolic potential of the cyanobacterial genus Moorea.</title>
        <authorList>
            <person name="Leao T."/>
            <person name="Castelao G."/>
            <person name="Korobeynikov A."/>
            <person name="Monroe E.A."/>
            <person name="Podell S."/>
            <person name="Glukhov E."/>
            <person name="Allen E."/>
            <person name="Gerwick W.H."/>
            <person name="Gerwick L."/>
        </authorList>
    </citation>
    <scope>NUCLEOTIDE SEQUENCE [LARGE SCALE GENOMIC DNA]</scope>
    <source>
        <strain evidence="5 6">PNG5-198</strain>
    </source>
</reference>
<evidence type="ECO:0000259" key="4">
    <source>
        <dbReference type="Pfam" id="PF22624"/>
    </source>
</evidence>
<proteinExistence type="inferred from homology"/>
<dbReference type="SUPFAM" id="SSF56214">
    <property type="entry name" value="4'-phosphopantetheinyl transferase"/>
    <property type="match status" value="2"/>
</dbReference>
<dbReference type="Gene3D" id="3.90.470.20">
    <property type="entry name" value="4'-phosphopantetheinyl transferase domain"/>
    <property type="match status" value="2"/>
</dbReference>
<evidence type="ECO:0000256" key="2">
    <source>
        <dbReference type="ARBA" id="ARBA00022679"/>
    </source>
</evidence>
<dbReference type="RefSeq" id="WP_075902760.1">
    <property type="nucleotide sequence ID" value="NZ_MKZS01000001.1"/>
</dbReference>
<protein>
    <submittedName>
        <fullName evidence="5">4'-phosphopantetheinyl transferase</fullName>
    </submittedName>
</protein>
<dbReference type="Pfam" id="PF01648">
    <property type="entry name" value="ACPS"/>
    <property type="match status" value="1"/>
</dbReference>
<gene>
    <name evidence="5" type="ORF">BJP37_23590</name>
</gene>
<dbReference type="EMBL" id="MKZS01000001">
    <property type="protein sequence ID" value="OLT61550.1"/>
    <property type="molecule type" value="Genomic_DNA"/>
</dbReference>
<evidence type="ECO:0000313" key="6">
    <source>
        <dbReference type="Proteomes" id="UP000186657"/>
    </source>
</evidence>
<evidence type="ECO:0000256" key="1">
    <source>
        <dbReference type="ARBA" id="ARBA00010990"/>
    </source>
</evidence>
<comment type="similarity">
    <text evidence="1">Belongs to the P-Pant transferase superfamily. Gsp/Sfp/HetI/AcpT family.</text>
</comment>
<name>A0A1U7N6G8_9CYAN</name>
<accession>A0A1U7N6G8</accession>
<dbReference type="InterPro" id="IPR008278">
    <property type="entry name" value="4-PPantetheinyl_Trfase_dom"/>
</dbReference>
<dbReference type="GO" id="GO:0008897">
    <property type="term" value="F:holo-[acyl-carrier-protein] synthase activity"/>
    <property type="evidence" value="ECO:0007669"/>
    <property type="project" value="InterPro"/>
</dbReference>
<feature type="domain" description="4'-phosphopantetheinyl transferase N-terminal" evidence="4">
    <location>
        <begin position="35"/>
        <end position="114"/>
    </location>
</feature>
<dbReference type="InterPro" id="IPR050559">
    <property type="entry name" value="P-Pant_transferase_sf"/>
</dbReference>
<dbReference type="PANTHER" id="PTHR12215:SF10">
    <property type="entry name" value="L-AMINOADIPATE-SEMIALDEHYDE DEHYDROGENASE-PHOSPHOPANTETHEINYL TRANSFERASE"/>
    <property type="match status" value="1"/>
</dbReference>
<evidence type="ECO:0000313" key="5">
    <source>
        <dbReference type="EMBL" id="OLT61550.1"/>
    </source>
</evidence>